<dbReference type="InterPro" id="IPR025316">
    <property type="entry name" value="DUF4221"/>
</dbReference>
<dbReference type="PROSITE" id="PS51257">
    <property type="entry name" value="PROKAR_LIPOPROTEIN"/>
    <property type="match status" value="1"/>
</dbReference>
<organism evidence="1 2">
    <name type="scientific">Chitinophaga barathri</name>
    <dbReference type="NCBI Taxonomy" id="1647451"/>
    <lineage>
        <taxon>Bacteria</taxon>
        <taxon>Pseudomonadati</taxon>
        <taxon>Bacteroidota</taxon>
        <taxon>Chitinophagia</taxon>
        <taxon>Chitinophagales</taxon>
        <taxon>Chitinophagaceae</taxon>
        <taxon>Chitinophaga</taxon>
    </lineage>
</organism>
<evidence type="ECO:0000313" key="1">
    <source>
        <dbReference type="EMBL" id="RPD41848.1"/>
    </source>
</evidence>
<comment type="caution">
    <text evidence="1">The sequence shown here is derived from an EMBL/GenBank/DDBJ whole genome shotgun (WGS) entry which is preliminary data.</text>
</comment>
<dbReference type="Proteomes" id="UP000279089">
    <property type="component" value="Unassembled WGS sequence"/>
</dbReference>
<sequence length="397" mass="46794">MRRYSLLLPPYTITSDMKNYIITLFLAVATLSCQQGKNPSPKHHHAGAAYNTVDIIPTSDTIRFLLDEESFSDLESWSVREISGKTYITFFDQVSESINIYSYPDNSHINKIELQRFFKPTTVNSAYFHNYDSIFLTTREALYMIDSSGKNVKKFTFDRESRQGRGRISPENPLYLQHNTAFLAVSPSIDNSSKSSIRSWKMLWTVNLENNKTSRYYHLPEIYTENYYVGKLIKYSYCMNDAGRFVVSFAADTMLYETDLKDYHHSYFAKSQYQLQPIKYSSRDKLREIKEEAKVYMTSDSYGSVYYDPYHHRYLRVAKPPISEDDFDAKRYQRPYRLIIFDKHFKIIGESDFEEGIDLRRMFFTPDGKIYAEVTSPTDYQFNFLRLEYKTNQVTDK</sequence>
<proteinExistence type="predicted"/>
<dbReference type="Pfam" id="PF13970">
    <property type="entry name" value="DUF4221"/>
    <property type="match status" value="1"/>
</dbReference>
<evidence type="ECO:0000313" key="2">
    <source>
        <dbReference type="Proteomes" id="UP000279089"/>
    </source>
</evidence>
<dbReference type="OrthoDB" id="658926at2"/>
<dbReference type="RefSeq" id="WP_120514785.1">
    <property type="nucleotide sequence ID" value="NZ_QXZY01000002.1"/>
</dbReference>
<dbReference type="AlphaFoldDB" id="A0A3N4ME44"/>
<accession>A0A3N4ME44</accession>
<reference evidence="2" key="1">
    <citation type="submission" date="2018-11" db="EMBL/GenBank/DDBJ databases">
        <title>Chitinophaga lutea sp.nov., isolate from arsenic contaminated soil.</title>
        <authorList>
            <person name="Zong Y."/>
        </authorList>
    </citation>
    <scope>NUCLEOTIDE SEQUENCE [LARGE SCALE GENOMIC DNA]</scope>
    <source>
        <strain evidence="2">YLT18</strain>
    </source>
</reference>
<gene>
    <name evidence="1" type="ORF">EG028_06700</name>
</gene>
<protein>
    <submittedName>
        <fullName evidence="1">DUF4221 domain-containing protein</fullName>
    </submittedName>
</protein>
<keyword evidence="2" id="KW-1185">Reference proteome</keyword>
<name>A0A3N4ME44_9BACT</name>
<dbReference type="EMBL" id="RMBX01000003">
    <property type="protein sequence ID" value="RPD41848.1"/>
    <property type="molecule type" value="Genomic_DNA"/>
</dbReference>